<keyword evidence="4" id="KW-1185">Reference proteome</keyword>
<feature type="signal peptide" evidence="2">
    <location>
        <begin position="1"/>
        <end position="20"/>
    </location>
</feature>
<evidence type="ECO:0000256" key="1">
    <source>
        <dbReference type="SAM" id="MobiDB-lite"/>
    </source>
</evidence>
<feature type="chain" id="PRO_5026318837" evidence="2">
    <location>
        <begin position="21"/>
        <end position="206"/>
    </location>
</feature>
<name>A0A6G1IML0_9PLEO</name>
<evidence type="ECO:0000256" key="2">
    <source>
        <dbReference type="SAM" id="SignalP"/>
    </source>
</evidence>
<proteinExistence type="predicted"/>
<reference evidence="3" key="1">
    <citation type="journal article" date="2020" name="Stud. Mycol.">
        <title>101 Dothideomycetes genomes: a test case for predicting lifestyles and emergence of pathogens.</title>
        <authorList>
            <person name="Haridas S."/>
            <person name="Albert R."/>
            <person name="Binder M."/>
            <person name="Bloem J."/>
            <person name="Labutti K."/>
            <person name="Salamov A."/>
            <person name="Andreopoulos B."/>
            <person name="Baker S."/>
            <person name="Barry K."/>
            <person name="Bills G."/>
            <person name="Bluhm B."/>
            <person name="Cannon C."/>
            <person name="Castanera R."/>
            <person name="Culley D."/>
            <person name="Daum C."/>
            <person name="Ezra D."/>
            <person name="Gonzalez J."/>
            <person name="Henrissat B."/>
            <person name="Kuo A."/>
            <person name="Liang C."/>
            <person name="Lipzen A."/>
            <person name="Lutzoni F."/>
            <person name="Magnuson J."/>
            <person name="Mondo S."/>
            <person name="Nolan M."/>
            <person name="Ohm R."/>
            <person name="Pangilinan J."/>
            <person name="Park H.-J."/>
            <person name="Ramirez L."/>
            <person name="Alfaro M."/>
            <person name="Sun H."/>
            <person name="Tritt A."/>
            <person name="Yoshinaga Y."/>
            <person name="Zwiers L.-H."/>
            <person name="Turgeon B."/>
            <person name="Goodwin S."/>
            <person name="Spatafora J."/>
            <person name="Crous P."/>
            <person name="Grigoriev I."/>
        </authorList>
    </citation>
    <scope>NUCLEOTIDE SEQUENCE</scope>
    <source>
        <strain evidence="3">CBS 122367</strain>
    </source>
</reference>
<organism evidence="3 4">
    <name type="scientific">Lentithecium fluviatile CBS 122367</name>
    <dbReference type="NCBI Taxonomy" id="1168545"/>
    <lineage>
        <taxon>Eukaryota</taxon>
        <taxon>Fungi</taxon>
        <taxon>Dikarya</taxon>
        <taxon>Ascomycota</taxon>
        <taxon>Pezizomycotina</taxon>
        <taxon>Dothideomycetes</taxon>
        <taxon>Pleosporomycetidae</taxon>
        <taxon>Pleosporales</taxon>
        <taxon>Massarineae</taxon>
        <taxon>Lentitheciaceae</taxon>
        <taxon>Lentithecium</taxon>
    </lineage>
</organism>
<accession>A0A6G1IML0</accession>
<dbReference type="AlphaFoldDB" id="A0A6G1IML0"/>
<keyword evidence="2" id="KW-0732">Signal</keyword>
<sequence length="206" mass="21179">MRSLSIAHFLLSALLPHATATYISDYSPPSVPAVSPLYLSPTFTTSTESVFYPYPTSSVQNISSSCHHSTAPHHPPPGSTYISGIVHGTGSGYPLPSASGNGTGYGDGNGNSTYHAPALSTPQTSISTTVLSTTSPGSNISTSASTPASASSGTTQDTTTSQSASPTQSEPAEPMFTGSALRLPELQVWKWNVGVSVGLGVMVMWI</sequence>
<evidence type="ECO:0000313" key="4">
    <source>
        <dbReference type="Proteomes" id="UP000799291"/>
    </source>
</evidence>
<dbReference type="Proteomes" id="UP000799291">
    <property type="component" value="Unassembled WGS sequence"/>
</dbReference>
<protein>
    <submittedName>
        <fullName evidence="3">Uncharacterized protein</fullName>
    </submittedName>
</protein>
<dbReference type="EMBL" id="MU005603">
    <property type="protein sequence ID" value="KAF2679484.1"/>
    <property type="molecule type" value="Genomic_DNA"/>
</dbReference>
<gene>
    <name evidence="3" type="ORF">K458DRAFT_422289</name>
</gene>
<evidence type="ECO:0000313" key="3">
    <source>
        <dbReference type="EMBL" id="KAF2679484.1"/>
    </source>
</evidence>
<feature type="compositionally biased region" description="Low complexity" evidence="1">
    <location>
        <begin position="124"/>
        <end position="169"/>
    </location>
</feature>
<feature type="region of interest" description="Disordered" evidence="1">
    <location>
        <begin position="63"/>
        <end position="175"/>
    </location>
</feature>